<feature type="domain" description="Uracil-DNA glycosylase-like" evidence="1">
    <location>
        <begin position="14"/>
        <end position="149"/>
    </location>
</feature>
<organism evidence="2 3">
    <name type="scientific">Anaerotruncus colihominis</name>
    <dbReference type="NCBI Taxonomy" id="169435"/>
    <lineage>
        <taxon>Bacteria</taxon>
        <taxon>Bacillati</taxon>
        <taxon>Bacillota</taxon>
        <taxon>Clostridia</taxon>
        <taxon>Eubacteriales</taxon>
        <taxon>Oscillospiraceae</taxon>
        <taxon>Anaerotruncus</taxon>
    </lineage>
</organism>
<evidence type="ECO:0000313" key="2">
    <source>
        <dbReference type="EMBL" id="NBH61052.1"/>
    </source>
</evidence>
<proteinExistence type="predicted"/>
<comment type="caution">
    <text evidence="2">The sequence shown here is derived from an EMBL/GenBank/DDBJ whole genome shotgun (WGS) entry which is preliminary data.</text>
</comment>
<dbReference type="SUPFAM" id="SSF52141">
    <property type="entry name" value="Uracil-DNA glycosylase-like"/>
    <property type="match status" value="1"/>
</dbReference>
<sequence length="163" mass="18157">MADYEHVVQTFAPVYDKDSTVLILGTLPSVKSRESCFYYGHPQNRFWKVLAEIFEEPVPQTIDEKKGLLLRNRVAIWDVVESCDIIGSSDSSIKNVTAADVASLLQETGITKVYANGGLAKKLYDRFLAEKTGVAAVQLPSTSPANARFSLIDLVNEWKQIQF</sequence>
<keyword evidence="2" id="KW-0378">Hydrolase</keyword>
<keyword evidence="2" id="KW-0326">Glycosidase</keyword>
<reference evidence="2 3" key="1">
    <citation type="submission" date="2018-08" db="EMBL/GenBank/DDBJ databases">
        <title>Murine metabolic-syndrome-specific gut microbial biobank.</title>
        <authorList>
            <person name="Liu C."/>
        </authorList>
    </citation>
    <scope>NUCLEOTIDE SEQUENCE [LARGE SCALE GENOMIC DNA]</scope>
    <source>
        <strain evidence="2 3">28</strain>
    </source>
</reference>
<dbReference type="EC" id="3.2.2.15" evidence="2"/>
<dbReference type="Gene3D" id="3.40.470.10">
    <property type="entry name" value="Uracil-DNA glycosylase-like domain"/>
    <property type="match status" value="1"/>
</dbReference>
<dbReference type="InterPro" id="IPR026353">
    <property type="entry name" value="Hypoxan-DNA_Glyclase"/>
</dbReference>
<dbReference type="NCBIfam" id="TIGR04274">
    <property type="entry name" value="hypoxanDNAglyco"/>
    <property type="match status" value="1"/>
</dbReference>
<dbReference type="InterPro" id="IPR005122">
    <property type="entry name" value="Uracil-DNA_glycosylase-like"/>
</dbReference>
<evidence type="ECO:0000259" key="1">
    <source>
        <dbReference type="Pfam" id="PF03167"/>
    </source>
</evidence>
<protein>
    <submittedName>
        <fullName evidence="2">DNA-deoxyinosine glycosylase</fullName>
        <ecNumber evidence="2">3.2.2.15</ecNumber>
    </submittedName>
</protein>
<name>A0A845QG67_9FIRM</name>
<dbReference type="InterPro" id="IPR036895">
    <property type="entry name" value="Uracil-DNA_glycosylase-like_sf"/>
</dbReference>
<dbReference type="Pfam" id="PF03167">
    <property type="entry name" value="UDG"/>
    <property type="match status" value="1"/>
</dbReference>
<dbReference type="EMBL" id="QXWK01000009">
    <property type="protein sequence ID" value="NBH61052.1"/>
    <property type="molecule type" value="Genomic_DNA"/>
</dbReference>
<gene>
    <name evidence="2" type="ORF">D0435_05230</name>
</gene>
<dbReference type="Proteomes" id="UP000446866">
    <property type="component" value="Unassembled WGS sequence"/>
</dbReference>
<dbReference type="AlphaFoldDB" id="A0A845QG67"/>
<accession>A0A845QG67</accession>
<dbReference type="RefSeq" id="WP_160201337.1">
    <property type="nucleotide sequence ID" value="NZ_QXWK01000009.1"/>
</dbReference>
<keyword evidence="3" id="KW-1185">Reference proteome</keyword>
<evidence type="ECO:0000313" key="3">
    <source>
        <dbReference type="Proteomes" id="UP000446866"/>
    </source>
</evidence>
<dbReference type="GO" id="GO:0033958">
    <property type="term" value="F:DNA-deoxyinosine glycosylase activity"/>
    <property type="evidence" value="ECO:0007669"/>
    <property type="project" value="UniProtKB-EC"/>
</dbReference>
<dbReference type="CDD" id="cd10032">
    <property type="entry name" value="UDG-F6_HDG"/>
    <property type="match status" value="1"/>
</dbReference>